<dbReference type="RefSeq" id="WP_151727414.1">
    <property type="nucleotide sequence ID" value="NZ_BKZV01000001.1"/>
</dbReference>
<comment type="caution">
    <text evidence="1">The sequence shown here is derived from an EMBL/GenBank/DDBJ whole genome shotgun (WGS) entry which is preliminary data.</text>
</comment>
<dbReference type="Proteomes" id="UP000334820">
    <property type="component" value="Unassembled WGS sequence"/>
</dbReference>
<proteinExistence type="predicted"/>
<keyword evidence="2" id="KW-1185">Reference proteome</keyword>
<gene>
    <name evidence="1" type="ORF">KTAU_12180</name>
</gene>
<sequence length="156" mass="17608">MNAWVNGQPLHVLARLAEQPASERASGELDTDFFNQLSLISWGMGALQTIYLSDQEAPDRGEAPYVPAMLYFGVRRKEAVWLRMSGVPRPVAESLAQLWKKEERGEPANFSQIRRWVNSLSEAQWQEALARTAPTRLTARDLRVIWGSLTGEGRAR</sequence>
<evidence type="ECO:0000313" key="2">
    <source>
        <dbReference type="Proteomes" id="UP000334820"/>
    </source>
</evidence>
<dbReference type="EMBL" id="BKZV01000001">
    <property type="protein sequence ID" value="GER82581.1"/>
    <property type="molecule type" value="Genomic_DNA"/>
</dbReference>
<reference evidence="1 2" key="1">
    <citation type="journal article" date="2019" name="Int. J. Syst. Evol. Microbiol.">
        <title>Thermogemmatispora aurantia sp. nov. and Thermogemmatispora argillosa sp. nov., within the class Ktedonobacteria, and emended description of the genus Thermogemmatispora.</title>
        <authorList>
            <person name="Zheng Y."/>
            <person name="Wang C.M."/>
            <person name="Sakai Y."/>
            <person name="Abe K."/>
            <person name="Yokota A."/>
            <person name="Yabe S."/>
        </authorList>
    </citation>
    <scope>NUCLEOTIDE SEQUENCE [LARGE SCALE GENOMIC DNA]</scope>
    <source>
        <strain evidence="1 2">A1-2</strain>
    </source>
</reference>
<dbReference type="AlphaFoldDB" id="A0A5J4K7B5"/>
<protein>
    <submittedName>
        <fullName evidence="1">Uncharacterized protein</fullName>
    </submittedName>
</protein>
<organism evidence="1 2">
    <name type="scientific">Thermogemmatispora aurantia</name>
    <dbReference type="NCBI Taxonomy" id="2045279"/>
    <lineage>
        <taxon>Bacteria</taxon>
        <taxon>Bacillati</taxon>
        <taxon>Chloroflexota</taxon>
        <taxon>Ktedonobacteria</taxon>
        <taxon>Thermogemmatisporales</taxon>
        <taxon>Thermogemmatisporaceae</taxon>
        <taxon>Thermogemmatispora</taxon>
    </lineage>
</organism>
<name>A0A5J4K7B5_9CHLR</name>
<accession>A0A5J4K7B5</accession>
<evidence type="ECO:0000313" key="1">
    <source>
        <dbReference type="EMBL" id="GER82581.1"/>
    </source>
</evidence>